<name>A0A2N9LPU3_9BACT</name>
<proteinExistence type="predicted"/>
<protein>
    <submittedName>
        <fullName evidence="1">Uncharacterized protein</fullName>
    </submittedName>
</protein>
<accession>A0A2N9LPU3</accession>
<dbReference type="AlphaFoldDB" id="A0A2N9LPU3"/>
<dbReference type="EMBL" id="OKRB01000107">
    <property type="protein sequence ID" value="SPE25281.1"/>
    <property type="molecule type" value="Genomic_DNA"/>
</dbReference>
<gene>
    <name evidence="1" type="ORF">SBA5_490057</name>
</gene>
<evidence type="ECO:0000313" key="2">
    <source>
        <dbReference type="Proteomes" id="UP000239735"/>
    </source>
</evidence>
<reference evidence="2" key="1">
    <citation type="submission" date="2018-02" db="EMBL/GenBank/DDBJ databases">
        <authorList>
            <person name="Hausmann B."/>
        </authorList>
    </citation>
    <scope>NUCLEOTIDE SEQUENCE [LARGE SCALE GENOMIC DNA]</scope>
    <source>
        <strain evidence="2">Peat soil MAG SbA5</strain>
    </source>
</reference>
<evidence type="ECO:0000313" key="1">
    <source>
        <dbReference type="EMBL" id="SPE25281.1"/>
    </source>
</evidence>
<sequence>MRGPMTLIDSNSGQMECRICGSQHWACTRPGGGYHRCSWQCPNGKCPSNRKQWSKEPRRVVKRYWLAVSSKIATTHTT</sequence>
<organism evidence="1 2">
    <name type="scientific">Candidatus Sulfuritelmatomonas gaucii</name>
    <dbReference type="NCBI Taxonomy" id="2043161"/>
    <lineage>
        <taxon>Bacteria</taxon>
        <taxon>Pseudomonadati</taxon>
        <taxon>Acidobacteriota</taxon>
        <taxon>Terriglobia</taxon>
        <taxon>Terriglobales</taxon>
        <taxon>Acidobacteriaceae</taxon>
        <taxon>Candidatus Sulfuritelmatomonas</taxon>
    </lineage>
</organism>
<dbReference type="Proteomes" id="UP000239735">
    <property type="component" value="Unassembled WGS sequence"/>
</dbReference>